<sequence>GESYKMKEIEIKSIEFDSRKVKPGALFIAVKGEEFNGNNFIDNAIKNGAVAVVTQKEKPVRLPQIIVQDTRAAMGKLARRFYGDFADVTKIGITGTNGKTTTSFLLHSILENAHKKPGLIGTIYYIGKTKVKAERTTPESLDIFKLIDQFRKDGAKAVVMEVSSHALSLKRVDDIRFHIAVFTNLSQDHLDFHRTFENYKAAKMRIFSLLNKGGFAIFNLDDPVSKAIELMDLENRVSYGVENRGDIFAEIIKDSINGLNVDVIYKEQ</sequence>
<dbReference type="InterPro" id="IPR013221">
    <property type="entry name" value="Mur_ligase_cen"/>
</dbReference>
<feature type="non-terminal residue" evidence="6">
    <location>
        <position position="268"/>
    </location>
</feature>
<dbReference type="SUPFAM" id="SSF53623">
    <property type="entry name" value="MurD-like peptide ligases, catalytic domain"/>
    <property type="match status" value="1"/>
</dbReference>
<dbReference type="GO" id="GO:0004326">
    <property type="term" value="F:tetrahydrofolylpolyglutamate synthase activity"/>
    <property type="evidence" value="ECO:0007669"/>
    <property type="project" value="InterPro"/>
</dbReference>
<reference evidence="6" key="1">
    <citation type="journal article" date="2014" name="Front. Microbiol.">
        <title>High frequency of phylogenetically diverse reductive dehalogenase-homologous genes in deep subseafloor sedimentary metagenomes.</title>
        <authorList>
            <person name="Kawai M."/>
            <person name="Futagami T."/>
            <person name="Toyoda A."/>
            <person name="Takaki Y."/>
            <person name="Nishi S."/>
            <person name="Hori S."/>
            <person name="Arai W."/>
            <person name="Tsubouchi T."/>
            <person name="Morono Y."/>
            <person name="Uchiyama I."/>
            <person name="Ito T."/>
            <person name="Fujiyama A."/>
            <person name="Inagaki F."/>
            <person name="Takami H."/>
        </authorList>
    </citation>
    <scope>NUCLEOTIDE SEQUENCE</scope>
    <source>
        <strain evidence="6">Expedition CK06-06</strain>
    </source>
</reference>
<dbReference type="GO" id="GO:0005524">
    <property type="term" value="F:ATP binding"/>
    <property type="evidence" value="ECO:0007669"/>
    <property type="project" value="UniProtKB-KW"/>
</dbReference>
<evidence type="ECO:0000256" key="3">
    <source>
        <dbReference type="ARBA" id="ARBA00022840"/>
    </source>
</evidence>
<name>X1U8R1_9ZZZZ</name>
<dbReference type="PANTHER" id="PTHR23135:SF4">
    <property type="entry name" value="UDP-N-ACETYLMURAMOYL-L-ALANYL-D-GLUTAMATE--2,6-DIAMINOPIMELATE LIGASE MURE HOMOLOG, CHLOROPLASTIC"/>
    <property type="match status" value="1"/>
</dbReference>
<evidence type="ECO:0008006" key="7">
    <source>
        <dbReference type="Google" id="ProtNLM"/>
    </source>
</evidence>
<feature type="domain" description="Mur ligase central" evidence="5">
    <location>
        <begin position="93"/>
        <end position="265"/>
    </location>
</feature>
<keyword evidence="1" id="KW-0436">Ligase</keyword>
<feature type="domain" description="Mur ligase N-terminal catalytic" evidence="4">
    <location>
        <begin position="10"/>
        <end position="82"/>
    </location>
</feature>
<comment type="caution">
    <text evidence="6">The sequence shown here is derived from an EMBL/GenBank/DDBJ whole genome shotgun (WGS) entry which is preliminary data.</text>
</comment>
<dbReference type="InterPro" id="IPR035911">
    <property type="entry name" value="MurE/MurF_N"/>
</dbReference>
<feature type="non-terminal residue" evidence="6">
    <location>
        <position position="1"/>
    </location>
</feature>
<dbReference type="AlphaFoldDB" id="X1U8R1"/>
<dbReference type="SUPFAM" id="SSF63418">
    <property type="entry name" value="MurE/MurF N-terminal domain"/>
    <property type="match status" value="1"/>
</dbReference>
<dbReference type="EMBL" id="BARW01022158">
    <property type="protein sequence ID" value="GAI96250.1"/>
    <property type="molecule type" value="Genomic_DNA"/>
</dbReference>
<evidence type="ECO:0000259" key="5">
    <source>
        <dbReference type="Pfam" id="PF08245"/>
    </source>
</evidence>
<evidence type="ECO:0000259" key="4">
    <source>
        <dbReference type="Pfam" id="PF01225"/>
    </source>
</evidence>
<dbReference type="Gene3D" id="3.40.1390.10">
    <property type="entry name" value="MurE/MurF, N-terminal domain"/>
    <property type="match status" value="1"/>
</dbReference>
<dbReference type="InterPro" id="IPR000713">
    <property type="entry name" value="Mur_ligase_N"/>
</dbReference>
<keyword evidence="2" id="KW-0547">Nucleotide-binding</keyword>
<organism evidence="6">
    <name type="scientific">marine sediment metagenome</name>
    <dbReference type="NCBI Taxonomy" id="412755"/>
    <lineage>
        <taxon>unclassified sequences</taxon>
        <taxon>metagenomes</taxon>
        <taxon>ecological metagenomes</taxon>
    </lineage>
</organism>
<dbReference type="PANTHER" id="PTHR23135">
    <property type="entry name" value="MUR LIGASE FAMILY MEMBER"/>
    <property type="match status" value="1"/>
</dbReference>
<dbReference type="InterPro" id="IPR036565">
    <property type="entry name" value="Mur-like_cat_sf"/>
</dbReference>
<evidence type="ECO:0000256" key="1">
    <source>
        <dbReference type="ARBA" id="ARBA00022598"/>
    </source>
</evidence>
<dbReference type="InterPro" id="IPR018109">
    <property type="entry name" value="Folylpolyglutamate_synth_CS"/>
</dbReference>
<dbReference type="Pfam" id="PF01225">
    <property type="entry name" value="Mur_ligase"/>
    <property type="match status" value="1"/>
</dbReference>
<dbReference type="Pfam" id="PF08245">
    <property type="entry name" value="Mur_ligase_M"/>
    <property type="match status" value="1"/>
</dbReference>
<evidence type="ECO:0000256" key="2">
    <source>
        <dbReference type="ARBA" id="ARBA00022741"/>
    </source>
</evidence>
<dbReference type="Gene3D" id="3.40.1190.10">
    <property type="entry name" value="Mur-like, catalytic domain"/>
    <property type="match status" value="1"/>
</dbReference>
<protein>
    <recommendedName>
        <fullName evidence="7">Mur ligase central domain-containing protein</fullName>
    </recommendedName>
</protein>
<dbReference type="PROSITE" id="PS01011">
    <property type="entry name" value="FOLYLPOLYGLU_SYNT_1"/>
    <property type="match status" value="1"/>
</dbReference>
<accession>X1U8R1</accession>
<evidence type="ECO:0000313" key="6">
    <source>
        <dbReference type="EMBL" id="GAI96250.1"/>
    </source>
</evidence>
<proteinExistence type="predicted"/>
<gene>
    <name evidence="6" type="ORF">S12H4_37068</name>
</gene>
<keyword evidence="3" id="KW-0067">ATP-binding</keyword>